<evidence type="ECO:0000313" key="2">
    <source>
        <dbReference type="Proteomes" id="UP000274429"/>
    </source>
</evidence>
<proteinExistence type="predicted"/>
<evidence type="ECO:0000313" key="3">
    <source>
        <dbReference type="WBParaSite" id="TTAC_0000773401-mRNA-1"/>
    </source>
</evidence>
<evidence type="ECO:0000313" key="1">
    <source>
        <dbReference type="EMBL" id="VDM32161.1"/>
    </source>
</evidence>
<dbReference type="Proteomes" id="UP000274429">
    <property type="component" value="Unassembled WGS sequence"/>
</dbReference>
<reference evidence="1 2" key="2">
    <citation type="submission" date="2018-11" db="EMBL/GenBank/DDBJ databases">
        <authorList>
            <consortium name="Pathogen Informatics"/>
        </authorList>
    </citation>
    <scope>NUCLEOTIDE SEQUENCE [LARGE SCALE GENOMIC DNA]</scope>
</reference>
<dbReference type="EMBL" id="UYWX01020398">
    <property type="protein sequence ID" value="VDM32161.1"/>
    <property type="molecule type" value="Genomic_DNA"/>
</dbReference>
<organism evidence="3">
    <name type="scientific">Hydatigena taeniaeformis</name>
    <name type="common">Feline tapeworm</name>
    <name type="synonym">Taenia taeniaeformis</name>
    <dbReference type="NCBI Taxonomy" id="6205"/>
    <lineage>
        <taxon>Eukaryota</taxon>
        <taxon>Metazoa</taxon>
        <taxon>Spiralia</taxon>
        <taxon>Lophotrochozoa</taxon>
        <taxon>Platyhelminthes</taxon>
        <taxon>Cestoda</taxon>
        <taxon>Eucestoda</taxon>
        <taxon>Cyclophyllidea</taxon>
        <taxon>Taeniidae</taxon>
        <taxon>Hydatigera</taxon>
    </lineage>
</organism>
<reference evidence="3" key="1">
    <citation type="submission" date="2017-02" db="UniProtKB">
        <authorList>
            <consortium name="WormBaseParasite"/>
        </authorList>
    </citation>
    <scope>IDENTIFICATION</scope>
</reference>
<gene>
    <name evidence="1" type="ORF">TTAC_LOCUS7719</name>
</gene>
<dbReference type="WBParaSite" id="TTAC_0000773401-mRNA-1">
    <property type="protein sequence ID" value="TTAC_0000773401-mRNA-1"/>
    <property type="gene ID" value="TTAC_0000773401"/>
</dbReference>
<keyword evidence="2" id="KW-1185">Reference proteome</keyword>
<accession>A0A0R3X334</accession>
<name>A0A0R3X334_HYDTA</name>
<dbReference type="AlphaFoldDB" id="A0A0R3X334"/>
<protein>
    <submittedName>
        <fullName evidence="1 3">Uncharacterized protein</fullName>
    </submittedName>
</protein>
<sequence>MEHICRSVLQLAIDATHLLCDEMLIALSTTCESGPNPCAFSQLKLPPHNTLNQFSEINIDLLNPPFEPVRPPLQSGHDGPCNVRTAGLVRKINSSSLMLFMSFIISSLKVLRVSPRTQPSSTEVDTAGRKNWIYDPCLGFFPPLLQWVIDVCVVTTPSTNMRIRQGLGPASPCDFDYD</sequence>